<dbReference type="Pfam" id="PF07610">
    <property type="entry name" value="DUF1573"/>
    <property type="match status" value="2"/>
</dbReference>
<gene>
    <name evidence="1" type="ORF">SAMN04488519_106151</name>
</gene>
<dbReference type="RefSeq" id="WP_091654020.1">
    <property type="nucleotide sequence ID" value="NZ_FOVW01000006.1"/>
</dbReference>
<dbReference type="InterPro" id="IPR013783">
    <property type="entry name" value="Ig-like_fold"/>
</dbReference>
<accession>A0A1I5GYA1</accession>
<dbReference type="InterPro" id="IPR011467">
    <property type="entry name" value="DUF1573"/>
</dbReference>
<dbReference type="AlphaFoldDB" id="A0A1I5GYA1"/>
<dbReference type="EMBL" id="FOVW01000006">
    <property type="protein sequence ID" value="SFO40939.1"/>
    <property type="molecule type" value="Genomic_DNA"/>
</dbReference>
<evidence type="ECO:0000313" key="1">
    <source>
        <dbReference type="EMBL" id="SFO40939.1"/>
    </source>
</evidence>
<evidence type="ECO:0000313" key="2">
    <source>
        <dbReference type="Proteomes" id="UP000199564"/>
    </source>
</evidence>
<evidence type="ECO:0008006" key="3">
    <source>
        <dbReference type="Google" id="ProtNLM"/>
    </source>
</evidence>
<name>A0A1I5GYA1_9BACT</name>
<dbReference type="STRING" id="226506.SAMN04488519_106151"/>
<organism evidence="1 2">
    <name type="scientific">Algoriphagus ornithinivorans</name>
    <dbReference type="NCBI Taxonomy" id="226506"/>
    <lineage>
        <taxon>Bacteria</taxon>
        <taxon>Pseudomonadati</taxon>
        <taxon>Bacteroidota</taxon>
        <taxon>Cytophagia</taxon>
        <taxon>Cytophagales</taxon>
        <taxon>Cyclobacteriaceae</taxon>
        <taxon>Algoriphagus</taxon>
    </lineage>
</organism>
<reference evidence="2" key="1">
    <citation type="submission" date="2016-10" db="EMBL/GenBank/DDBJ databases">
        <authorList>
            <person name="Varghese N."/>
            <person name="Submissions S."/>
        </authorList>
    </citation>
    <scope>NUCLEOTIDE SEQUENCE [LARGE SCALE GENOMIC DNA]</scope>
    <source>
        <strain evidence="2">DSM 15282</strain>
    </source>
</reference>
<dbReference type="PANTHER" id="PTHR37833:SF1">
    <property type="entry name" value="SIGNAL PEPTIDE PROTEIN"/>
    <property type="match status" value="1"/>
</dbReference>
<dbReference type="PANTHER" id="PTHR37833">
    <property type="entry name" value="LIPOPROTEIN-RELATED"/>
    <property type="match status" value="1"/>
</dbReference>
<dbReference type="Proteomes" id="UP000199564">
    <property type="component" value="Unassembled WGS sequence"/>
</dbReference>
<sequence>MNTNIKTLFSCLIFIFGSQIGKAQTPKLIWEINKIDLGTILEEQGPVTAEFKFTHTQDSIFVIEKVYTDCGCTTVDFTQDSLKVGEKGSVIVSLDPSSAAGFFSRMIVVKGNLAGTSDTLFIEGTAIPYPQNPELEYPKKQQGVGFRLDKVNMGDVFTNEPKIKEIEFYNFSKKTLNSKQFQYKGPEHIQLSMEYDSVRSNERGILKLVYYGDKKNDLGFFEDQFQFSFRNGEEISLEIIANIFEYFPPFSREELGSVANLSISPVEIDLKEIPANEIVNKTVSLTNKGKEILEIRKVQGNCNCLTLSLPKTQINPGETVELQITFDPKGRKGIDQRNIYIFSNDPLNPVQSLILKSRVK</sequence>
<protein>
    <recommendedName>
        <fullName evidence="3">DUF1573 domain-containing protein</fullName>
    </recommendedName>
</protein>
<proteinExistence type="predicted"/>
<dbReference type="Gene3D" id="2.60.40.10">
    <property type="entry name" value="Immunoglobulins"/>
    <property type="match status" value="2"/>
</dbReference>
<keyword evidence="2" id="KW-1185">Reference proteome</keyword>